<dbReference type="Pfam" id="PF26428">
    <property type="entry name" value="Zwei_Ig_N"/>
    <property type="match status" value="1"/>
</dbReference>
<keyword evidence="1" id="KW-0732">Signal</keyword>
<evidence type="ECO:0000259" key="2">
    <source>
        <dbReference type="Pfam" id="PF26428"/>
    </source>
</evidence>
<dbReference type="AlphaFoldDB" id="A0A8R1DT25"/>
<reference evidence="3" key="2">
    <citation type="submission" date="2022-06" db="UniProtKB">
        <authorList>
            <consortium name="EnsemblMetazoa"/>
        </authorList>
    </citation>
    <scope>IDENTIFICATION</scope>
    <source>
        <strain evidence="3">DF5081</strain>
    </source>
</reference>
<protein>
    <recommendedName>
        <fullName evidence="2">ZIG1/7 N-terminal domain-containing protein</fullName>
    </recommendedName>
</protein>
<dbReference type="InterPro" id="IPR058814">
    <property type="entry name" value="ZIG1/7_N"/>
</dbReference>
<dbReference type="Proteomes" id="UP000005237">
    <property type="component" value="Unassembled WGS sequence"/>
</dbReference>
<evidence type="ECO:0000313" key="4">
    <source>
        <dbReference type="Proteomes" id="UP000005237"/>
    </source>
</evidence>
<sequence>MRGTTVLAAAVAVLFTLYVRTDAATSSRYTAMGNLQTVIHGETLFTTDLDPDRLNTGFLWCQVREGTVHYKPTWARFVRIRDQKQFIADIGQDDKAYLHFSKSKAEASGKYRCEIRVPDNSIIVGNMFAYSHPVIKNNESWALKKSEEDASLALANRSILRVFP</sequence>
<accession>A0A8R1DT25</accession>
<feature type="chain" id="PRO_5035766777" description="ZIG1/7 N-terminal domain-containing protein" evidence="1">
    <location>
        <begin position="24"/>
        <end position="164"/>
    </location>
</feature>
<organism evidence="3 4">
    <name type="scientific">Caenorhabditis japonica</name>
    <dbReference type="NCBI Taxonomy" id="281687"/>
    <lineage>
        <taxon>Eukaryota</taxon>
        <taxon>Metazoa</taxon>
        <taxon>Ecdysozoa</taxon>
        <taxon>Nematoda</taxon>
        <taxon>Chromadorea</taxon>
        <taxon>Rhabditida</taxon>
        <taxon>Rhabditina</taxon>
        <taxon>Rhabditomorpha</taxon>
        <taxon>Rhabditoidea</taxon>
        <taxon>Rhabditidae</taxon>
        <taxon>Peloderinae</taxon>
        <taxon>Caenorhabditis</taxon>
    </lineage>
</organism>
<evidence type="ECO:0000256" key="1">
    <source>
        <dbReference type="SAM" id="SignalP"/>
    </source>
</evidence>
<reference evidence="4" key="1">
    <citation type="submission" date="2010-08" db="EMBL/GenBank/DDBJ databases">
        <authorList>
            <consortium name="Caenorhabditis japonica Sequencing Consortium"/>
            <person name="Wilson R.K."/>
        </authorList>
    </citation>
    <scope>NUCLEOTIDE SEQUENCE [LARGE SCALE GENOMIC DNA]</scope>
    <source>
        <strain evidence="4">DF5081</strain>
    </source>
</reference>
<evidence type="ECO:0000313" key="3">
    <source>
        <dbReference type="EnsemblMetazoa" id="CJA10145a.1"/>
    </source>
</evidence>
<name>A0A8R1DT25_CAEJA</name>
<dbReference type="EnsemblMetazoa" id="CJA10145a.1">
    <property type="protein sequence ID" value="CJA10145a.1"/>
    <property type="gene ID" value="WBGene00129349"/>
</dbReference>
<feature type="domain" description="ZIG1/7 N-terminal" evidence="2">
    <location>
        <begin position="28"/>
        <end position="130"/>
    </location>
</feature>
<feature type="signal peptide" evidence="1">
    <location>
        <begin position="1"/>
        <end position="23"/>
    </location>
</feature>
<keyword evidence="4" id="KW-1185">Reference proteome</keyword>
<proteinExistence type="predicted"/>